<keyword evidence="6" id="KW-1185">Reference proteome</keyword>
<feature type="domain" description="PBP" evidence="3">
    <location>
        <begin position="99"/>
        <end position="228"/>
    </location>
</feature>
<dbReference type="PANTHER" id="PTHR30570">
    <property type="entry name" value="PERIPLASMIC PHOSPHATE BINDING COMPONENT OF PHOSPHATE ABC TRANSPORTER"/>
    <property type="match status" value="1"/>
</dbReference>
<accession>A0A4Q2RZ29</accession>
<dbReference type="RefSeq" id="WP_129399901.1">
    <property type="nucleotide sequence ID" value="NZ_SDWT01000001.1"/>
</dbReference>
<dbReference type="Gene3D" id="3.40.190.10">
    <property type="entry name" value="Periplasmic binding protein-like II"/>
    <property type="match status" value="2"/>
</dbReference>
<dbReference type="OrthoDB" id="3636760at2"/>
<dbReference type="Gene3D" id="2.60.40.10">
    <property type="entry name" value="Immunoglobulins"/>
    <property type="match status" value="2"/>
</dbReference>
<dbReference type="GO" id="GO:0005975">
    <property type="term" value="P:carbohydrate metabolic process"/>
    <property type="evidence" value="ECO:0007669"/>
    <property type="project" value="UniProtKB-ARBA"/>
</dbReference>
<reference evidence="5 6" key="1">
    <citation type="submission" date="2019-01" db="EMBL/GenBank/DDBJ databases">
        <title>Novel species of Nocardioides.</title>
        <authorList>
            <person name="Liu Q."/>
            <person name="Xin Y.-H."/>
        </authorList>
    </citation>
    <scope>NUCLEOTIDE SEQUENCE [LARGE SCALE GENOMIC DNA]</scope>
    <source>
        <strain evidence="5 6">CGMCC 4.6882</strain>
    </source>
</reference>
<organism evidence="5 6">
    <name type="scientific">Nocardioides oleivorans</name>
    <dbReference type="NCBI Taxonomy" id="273676"/>
    <lineage>
        <taxon>Bacteria</taxon>
        <taxon>Bacillati</taxon>
        <taxon>Actinomycetota</taxon>
        <taxon>Actinomycetes</taxon>
        <taxon>Propionibacteriales</taxon>
        <taxon>Nocardioidaceae</taxon>
        <taxon>Nocardioides</taxon>
    </lineage>
</organism>
<name>A0A4Q2RZ29_9ACTN</name>
<dbReference type="InterPro" id="IPR006311">
    <property type="entry name" value="TAT_signal"/>
</dbReference>
<dbReference type="InterPro" id="IPR032109">
    <property type="entry name" value="Big_3_5"/>
</dbReference>
<keyword evidence="1 2" id="KW-0732">Signal</keyword>
<dbReference type="InterPro" id="IPR013783">
    <property type="entry name" value="Ig-like_fold"/>
</dbReference>
<evidence type="ECO:0000313" key="5">
    <source>
        <dbReference type="EMBL" id="RYB94551.1"/>
    </source>
</evidence>
<dbReference type="SUPFAM" id="SSF53850">
    <property type="entry name" value="Periplasmic binding protein-like II"/>
    <property type="match status" value="1"/>
</dbReference>
<dbReference type="Pfam" id="PF12849">
    <property type="entry name" value="PBP_like_2"/>
    <property type="match status" value="1"/>
</dbReference>
<evidence type="ECO:0000259" key="4">
    <source>
        <dbReference type="Pfam" id="PF16640"/>
    </source>
</evidence>
<feature type="chain" id="PRO_5020563509" evidence="2">
    <location>
        <begin position="29"/>
        <end position="531"/>
    </location>
</feature>
<evidence type="ECO:0000256" key="1">
    <source>
        <dbReference type="ARBA" id="ARBA00022729"/>
    </source>
</evidence>
<dbReference type="Proteomes" id="UP000294071">
    <property type="component" value="Unassembled WGS sequence"/>
</dbReference>
<dbReference type="AlphaFoldDB" id="A0A4Q2RZ29"/>
<dbReference type="PROSITE" id="PS51318">
    <property type="entry name" value="TAT"/>
    <property type="match status" value="1"/>
</dbReference>
<gene>
    <name evidence="5" type="ORF">EUA93_09465</name>
</gene>
<sequence length="531" mass="52563">MSVRRLFAGVSTAAVVAASLSLAAPAMADPAAPYTPAASDVIGVGSDTSEFALAYLADGNAGVAGYNASNPAGKLVSWNATAPAGGAATINLPNEAAATRPNGSGAGKSTLYGAGNKTDIDFARSSSALNAAEKQAGLQAFPFAKDSLALATAKTSNAPASISPADMVRIYSGTVTNWSQLGGTAGVIAPKIPQSGSGTRSFFLDQLKAANGGTDVTLAGTVASVQEHDPAQVQNDPNAVAPFSIGRNSVIGAPLRIEGGFSAARALYNVVRQGDVAKPEITAIFGDAGFICSAAAKPLITAAGFEQLLPKTQGGVCGVPTQDPTTNLATQQIATTTTVAGTSASAGALSLTATVASGSTVADGLVSFFLDGAATPTGTPVPLTGGKATKALTGIAAGAHTVVAKFAPSGSSVFLASQSAATPVTVAATTVTPPATTKAPTKLKSTFKKSYKAGAKVSGTIKVTESADGKAAGKFTIKLGKKVVAKGKVKNGVAKVTNIKGLKKGKNKLVVEYAGSSAFKASKLKLTITIS</sequence>
<dbReference type="Pfam" id="PF16640">
    <property type="entry name" value="Big_3_5"/>
    <property type="match status" value="2"/>
</dbReference>
<feature type="domain" description="Bacterial Ig-like" evidence="4">
    <location>
        <begin position="449"/>
        <end position="530"/>
    </location>
</feature>
<dbReference type="PANTHER" id="PTHR30570:SF1">
    <property type="entry name" value="PHOSPHATE-BINDING PROTEIN PSTS"/>
    <property type="match status" value="1"/>
</dbReference>
<feature type="signal peptide" evidence="2">
    <location>
        <begin position="1"/>
        <end position="28"/>
    </location>
</feature>
<dbReference type="InterPro" id="IPR050811">
    <property type="entry name" value="Phosphate_ABC_transporter"/>
</dbReference>
<evidence type="ECO:0000256" key="2">
    <source>
        <dbReference type="SAM" id="SignalP"/>
    </source>
</evidence>
<evidence type="ECO:0000313" key="6">
    <source>
        <dbReference type="Proteomes" id="UP000294071"/>
    </source>
</evidence>
<proteinExistence type="predicted"/>
<dbReference type="EMBL" id="SDWT01000001">
    <property type="protein sequence ID" value="RYB94551.1"/>
    <property type="molecule type" value="Genomic_DNA"/>
</dbReference>
<protein>
    <submittedName>
        <fullName evidence="5">Uncharacterized protein</fullName>
    </submittedName>
</protein>
<dbReference type="InterPro" id="IPR024370">
    <property type="entry name" value="PBP_domain"/>
</dbReference>
<feature type="domain" description="Bacterial Ig-like" evidence="4">
    <location>
        <begin position="338"/>
        <end position="427"/>
    </location>
</feature>
<comment type="caution">
    <text evidence="5">The sequence shown here is derived from an EMBL/GenBank/DDBJ whole genome shotgun (WGS) entry which is preliminary data.</text>
</comment>
<evidence type="ECO:0000259" key="3">
    <source>
        <dbReference type="Pfam" id="PF12849"/>
    </source>
</evidence>